<evidence type="ECO:0000256" key="1">
    <source>
        <dbReference type="ARBA" id="ARBA00001933"/>
    </source>
</evidence>
<dbReference type="Gene3D" id="3.40.640.10">
    <property type="entry name" value="Type I PLP-dependent aspartate aminotransferase-like (Major domain)"/>
    <property type="match status" value="1"/>
</dbReference>
<dbReference type="InterPro" id="IPR020578">
    <property type="entry name" value="Aminotrans_V_PyrdxlP_BS"/>
</dbReference>
<sequence>MYLDNAATTPLTDSVKEYVISILDKFGNPSSLYRLGDETKQIITCARRNVAQFINADPKNIIFTSSGSASNTLAIRGYMEANESALLYSPIAHKSILEYEKYEPKAYKLKVDNAGNIDLNDLKDWVRDRQEKYLVAIDYANSEIGTIQDVKKIIEIVHFYGGTVYLDCTGSIPQIPLDVKSLDVDMAGFSAHKLGALKGCGVLYKKPHINLSPLVYGSQEFGYVGGTENILGIASLGKAVEEYDYSSITSENRDYLYKNIRENIAGVELIGALKNRLPLNLYLCVKNVEGEALTILLDTNGYQVSTGSACSSGSLAPSPTLQAIQMNGEDLHSCIRITLSGKETKEELDDFCKKLRSEISILRSYGM</sequence>
<dbReference type="GO" id="GO:0051536">
    <property type="term" value="F:iron-sulfur cluster binding"/>
    <property type="evidence" value="ECO:0007669"/>
    <property type="project" value="UniProtKB-KW"/>
</dbReference>
<dbReference type="InterPro" id="IPR016454">
    <property type="entry name" value="Cysteine_dSase"/>
</dbReference>
<dbReference type="GO" id="GO:0031071">
    <property type="term" value="F:cysteine desulfurase activity"/>
    <property type="evidence" value="ECO:0007669"/>
    <property type="project" value="UniProtKB-EC"/>
</dbReference>
<evidence type="ECO:0000256" key="4">
    <source>
        <dbReference type="ARBA" id="ARBA00021783"/>
    </source>
</evidence>
<keyword evidence="8" id="KW-0408">Iron</keyword>
<evidence type="ECO:0000256" key="8">
    <source>
        <dbReference type="ARBA" id="ARBA00023004"/>
    </source>
</evidence>
<dbReference type="PANTHER" id="PTHR11601">
    <property type="entry name" value="CYSTEINE DESULFURYLASE FAMILY MEMBER"/>
    <property type="match status" value="1"/>
</dbReference>
<evidence type="ECO:0000256" key="7">
    <source>
        <dbReference type="ARBA" id="ARBA00022898"/>
    </source>
</evidence>
<evidence type="ECO:0000256" key="9">
    <source>
        <dbReference type="ARBA" id="ARBA00023014"/>
    </source>
</evidence>
<accession>A0A8S5PIG3</accession>
<dbReference type="InterPro" id="IPR015421">
    <property type="entry name" value="PyrdxlP-dep_Trfase_major"/>
</dbReference>
<evidence type="ECO:0000256" key="3">
    <source>
        <dbReference type="ARBA" id="ARBA00012239"/>
    </source>
</evidence>
<dbReference type="Pfam" id="PF00266">
    <property type="entry name" value="Aminotran_5"/>
    <property type="match status" value="1"/>
</dbReference>
<keyword evidence="9" id="KW-0411">Iron-sulfur</keyword>
<dbReference type="EMBL" id="BK015443">
    <property type="protein sequence ID" value="DAE06846.1"/>
    <property type="molecule type" value="Genomic_DNA"/>
</dbReference>
<evidence type="ECO:0000256" key="6">
    <source>
        <dbReference type="ARBA" id="ARBA00022723"/>
    </source>
</evidence>
<organism evidence="11">
    <name type="scientific">Siphoviridae sp. ctL0q1</name>
    <dbReference type="NCBI Taxonomy" id="2825449"/>
    <lineage>
        <taxon>Viruses</taxon>
        <taxon>Duplodnaviria</taxon>
        <taxon>Heunggongvirae</taxon>
        <taxon>Uroviricota</taxon>
        <taxon>Caudoviricetes</taxon>
    </lineage>
</organism>
<dbReference type="Gene3D" id="1.10.260.50">
    <property type="match status" value="1"/>
</dbReference>
<dbReference type="PANTHER" id="PTHR11601:SF34">
    <property type="entry name" value="CYSTEINE DESULFURASE"/>
    <property type="match status" value="1"/>
</dbReference>
<evidence type="ECO:0000256" key="2">
    <source>
        <dbReference type="ARBA" id="ARBA00006490"/>
    </source>
</evidence>
<protein>
    <recommendedName>
        <fullName evidence="4">NifS-like protein</fullName>
        <ecNumber evidence="3">2.8.1.7</ecNumber>
    </recommendedName>
</protein>
<dbReference type="EC" id="2.8.1.7" evidence="3"/>
<dbReference type="InterPro" id="IPR015422">
    <property type="entry name" value="PyrdxlP-dep_Trfase_small"/>
</dbReference>
<name>A0A8S5PIG3_9CAUD</name>
<dbReference type="InterPro" id="IPR000192">
    <property type="entry name" value="Aminotrans_V_dom"/>
</dbReference>
<keyword evidence="5" id="KW-0808">Transferase</keyword>
<keyword evidence="7" id="KW-0663">Pyridoxal phosphate</keyword>
<dbReference type="InterPro" id="IPR015424">
    <property type="entry name" value="PyrdxlP-dep_Trfase"/>
</dbReference>
<reference evidence="11" key="1">
    <citation type="journal article" date="2021" name="Proc. Natl. Acad. Sci. U.S.A.">
        <title>A Catalog of Tens of Thousands of Viruses from Human Metagenomes Reveals Hidden Associations with Chronic Diseases.</title>
        <authorList>
            <person name="Tisza M.J."/>
            <person name="Buck C.B."/>
        </authorList>
    </citation>
    <scope>NUCLEOTIDE SEQUENCE</scope>
    <source>
        <strain evidence="11">CtL0q1</strain>
    </source>
</reference>
<comment type="cofactor">
    <cofactor evidence="1">
        <name>pyridoxal 5'-phosphate</name>
        <dbReference type="ChEBI" id="CHEBI:597326"/>
    </cofactor>
</comment>
<dbReference type="PIRSF" id="PIRSF005572">
    <property type="entry name" value="NifS"/>
    <property type="match status" value="1"/>
</dbReference>
<dbReference type="SUPFAM" id="SSF53383">
    <property type="entry name" value="PLP-dependent transferases"/>
    <property type="match status" value="1"/>
</dbReference>
<proteinExistence type="inferred from homology"/>
<feature type="domain" description="Aminotransferase class V" evidence="10">
    <location>
        <begin position="1"/>
        <end position="351"/>
    </location>
</feature>
<evidence type="ECO:0000256" key="5">
    <source>
        <dbReference type="ARBA" id="ARBA00022679"/>
    </source>
</evidence>
<evidence type="ECO:0000259" key="10">
    <source>
        <dbReference type="Pfam" id="PF00266"/>
    </source>
</evidence>
<evidence type="ECO:0000313" key="11">
    <source>
        <dbReference type="EMBL" id="DAE06846.1"/>
    </source>
</evidence>
<dbReference type="Gene3D" id="3.90.1150.10">
    <property type="entry name" value="Aspartate Aminotransferase, domain 1"/>
    <property type="match status" value="1"/>
</dbReference>
<dbReference type="PROSITE" id="PS00595">
    <property type="entry name" value="AA_TRANSFER_CLASS_5"/>
    <property type="match status" value="1"/>
</dbReference>
<keyword evidence="6" id="KW-0479">Metal-binding</keyword>
<dbReference type="GO" id="GO:0046872">
    <property type="term" value="F:metal ion binding"/>
    <property type="evidence" value="ECO:0007669"/>
    <property type="project" value="UniProtKB-KW"/>
</dbReference>
<comment type="similarity">
    <text evidence="2">Belongs to the class-V pyridoxal-phosphate-dependent aminotransferase family. NifS/IscS subfamily.</text>
</comment>